<accession>A0ABX6T520</accession>
<sequence length="124" mass="13746">MKPILLAALLLASCSKGGPPDVRISDAWARETISGQTSTAAYMILKNEGAGDDRLVSVSAQPPLWQCSIRRKARTPLRECGRWIRGWPSRRGRDRAEARRNPCHGNRPSRAPERRGHAQADHAL</sequence>
<proteinExistence type="predicted"/>
<reference evidence="2 3" key="1">
    <citation type="submission" date="2020-08" db="EMBL/GenBank/DDBJ databases">
        <title>Genome sequence of Sphingomonas sediminicola KACC 15039T.</title>
        <authorList>
            <person name="Hyun D.-W."/>
            <person name="Bae J.-W."/>
        </authorList>
    </citation>
    <scope>NUCLEOTIDE SEQUENCE [LARGE SCALE GENOMIC DNA]</scope>
    <source>
        <strain evidence="2 3">KACC 15039</strain>
    </source>
</reference>
<dbReference type="Pfam" id="PF04314">
    <property type="entry name" value="PCuAC"/>
    <property type="match status" value="1"/>
</dbReference>
<dbReference type="InterPro" id="IPR007410">
    <property type="entry name" value="LpqE-like"/>
</dbReference>
<evidence type="ECO:0000256" key="1">
    <source>
        <dbReference type="SAM" id="MobiDB-lite"/>
    </source>
</evidence>
<protein>
    <submittedName>
        <fullName evidence="2">Copper chaperone PCu(A)C</fullName>
    </submittedName>
</protein>
<evidence type="ECO:0000313" key="3">
    <source>
        <dbReference type="Proteomes" id="UP000516105"/>
    </source>
</evidence>
<evidence type="ECO:0000313" key="2">
    <source>
        <dbReference type="EMBL" id="QNP44977.1"/>
    </source>
</evidence>
<organism evidence="2 3">
    <name type="scientific">Sphingomonas sediminicola</name>
    <dbReference type="NCBI Taxonomy" id="386874"/>
    <lineage>
        <taxon>Bacteria</taxon>
        <taxon>Pseudomonadati</taxon>
        <taxon>Pseudomonadota</taxon>
        <taxon>Alphaproteobacteria</taxon>
        <taxon>Sphingomonadales</taxon>
        <taxon>Sphingomonadaceae</taxon>
        <taxon>Sphingomonas</taxon>
    </lineage>
</organism>
<dbReference type="EMBL" id="CP060782">
    <property type="protein sequence ID" value="QNP44977.1"/>
    <property type="molecule type" value="Genomic_DNA"/>
</dbReference>
<name>A0ABX6T520_9SPHN</name>
<feature type="compositionally biased region" description="Basic and acidic residues" evidence="1">
    <location>
        <begin position="110"/>
        <end position="124"/>
    </location>
</feature>
<dbReference type="SUPFAM" id="SSF110087">
    <property type="entry name" value="DR1885-like metal-binding protein"/>
    <property type="match status" value="1"/>
</dbReference>
<gene>
    <name evidence="2" type="ORF">H9L14_09675</name>
</gene>
<dbReference type="Gene3D" id="2.60.40.1890">
    <property type="entry name" value="PCu(A)C copper chaperone"/>
    <property type="match status" value="1"/>
</dbReference>
<keyword evidence="3" id="KW-1185">Reference proteome</keyword>
<dbReference type="InterPro" id="IPR036182">
    <property type="entry name" value="PCuAC_sf"/>
</dbReference>
<dbReference type="Proteomes" id="UP000516105">
    <property type="component" value="Chromosome"/>
</dbReference>
<feature type="region of interest" description="Disordered" evidence="1">
    <location>
        <begin position="90"/>
        <end position="124"/>
    </location>
</feature>